<sequence length="104" mass="11639">MENGDEKFEANYDHNIAWIASALSLPYRTTLSTWLKYLKILCGNSCAEQENGTSVAMGELCEASKVSKGAERRKESQVWRNYHAAYDDDDDDDAPCALRASGRN</sequence>
<proteinExistence type="predicted"/>
<evidence type="ECO:0000313" key="2">
    <source>
        <dbReference type="Proteomes" id="UP001367676"/>
    </source>
</evidence>
<comment type="caution">
    <text evidence="1">The sequence shown here is derived from an EMBL/GenBank/DDBJ whole genome shotgun (WGS) entry which is preliminary data.</text>
</comment>
<name>A0AAN9T554_9HEMI</name>
<protein>
    <submittedName>
        <fullName evidence="1">Uncharacterized protein</fullName>
    </submittedName>
</protein>
<dbReference type="Proteomes" id="UP001367676">
    <property type="component" value="Unassembled WGS sequence"/>
</dbReference>
<evidence type="ECO:0000313" key="1">
    <source>
        <dbReference type="EMBL" id="KAK7573349.1"/>
    </source>
</evidence>
<organism evidence="1 2">
    <name type="scientific">Parthenolecanium corni</name>
    <dbReference type="NCBI Taxonomy" id="536013"/>
    <lineage>
        <taxon>Eukaryota</taxon>
        <taxon>Metazoa</taxon>
        <taxon>Ecdysozoa</taxon>
        <taxon>Arthropoda</taxon>
        <taxon>Hexapoda</taxon>
        <taxon>Insecta</taxon>
        <taxon>Pterygota</taxon>
        <taxon>Neoptera</taxon>
        <taxon>Paraneoptera</taxon>
        <taxon>Hemiptera</taxon>
        <taxon>Sternorrhyncha</taxon>
        <taxon>Coccoidea</taxon>
        <taxon>Coccidae</taxon>
        <taxon>Parthenolecanium</taxon>
    </lineage>
</organism>
<accession>A0AAN9T554</accession>
<keyword evidence="2" id="KW-1185">Reference proteome</keyword>
<dbReference type="EMBL" id="JBBCAQ010000037">
    <property type="protein sequence ID" value="KAK7573349.1"/>
    <property type="molecule type" value="Genomic_DNA"/>
</dbReference>
<dbReference type="AlphaFoldDB" id="A0AAN9T554"/>
<gene>
    <name evidence="1" type="ORF">V9T40_010540</name>
</gene>
<reference evidence="1 2" key="1">
    <citation type="submission" date="2024-03" db="EMBL/GenBank/DDBJ databases">
        <title>Adaptation during the transition from Ophiocordyceps entomopathogen to insect associate is accompanied by gene loss and intensified selection.</title>
        <authorList>
            <person name="Ward C.M."/>
            <person name="Onetto C.A."/>
            <person name="Borneman A.R."/>
        </authorList>
    </citation>
    <scope>NUCLEOTIDE SEQUENCE [LARGE SCALE GENOMIC DNA]</scope>
    <source>
        <strain evidence="1">AWRI1</strain>
        <tissue evidence="1">Single Adult Female</tissue>
    </source>
</reference>